<evidence type="ECO:0000313" key="2">
    <source>
        <dbReference type="Proteomes" id="UP000283003"/>
    </source>
</evidence>
<dbReference type="AlphaFoldDB" id="A0A437GWX5"/>
<comment type="caution">
    <text evidence="1">The sequence shown here is derived from an EMBL/GenBank/DDBJ whole genome shotgun (WGS) entry which is preliminary data.</text>
</comment>
<dbReference type="EMBL" id="RXOL01000004">
    <property type="protein sequence ID" value="RVQ66617.1"/>
    <property type="molecule type" value="Genomic_DNA"/>
</dbReference>
<proteinExistence type="predicted"/>
<name>A0A437GWX5_9SPHN</name>
<dbReference type="Proteomes" id="UP000283003">
    <property type="component" value="Unassembled WGS sequence"/>
</dbReference>
<gene>
    <name evidence="1" type="ORF">EKN06_10940</name>
</gene>
<reference evidence="1 2" key="1">
    <citation type="submission" date="2018-12" db="EMBL/GenBank/DDBJ databases">
        <title>Croceicoccus ponticola sp. nov., a lipolytic bacterium isolated from seawater.</title>
        <authorList>
            <person name="Yoon J.-H."/>
        </authorList>
    </citation>
    <scope>NUCLEOTIDE SEQUENCE [LARGE SCALE GENOMIC DNA]</scope>
    <source>
        <strain evidence="1 2">GM-16</strain>
    </source>
</reference>
<accession>A0A437GWX5</accession>
<evidence type="ECO:0000313" key="1">
    <source>
        <dbReference type="EMBL" id="RVQ66617.1"/>
    </source>
</evidence>
<organism evidence="1 2">
    <name type="scientific">Croceicoccus ponticola</name>
    <dbReference type="NCBI Taxonomy" id="2217664"/>
    <lineage>
        <taxon>Bacteria</taxon>
        <taxon>Pseudomonadati</taxon>
        <taxon>Pseudomonadota</taxon>
        <taxon>Alphaproteobacteria</taxon>
        <taxon>Sphingomonadales</taxon>
        <taxon>Erythrobacteraceae</taxon>
        <taxon>Croceicoccus</taxon>
    </lineage>
</organism>
<sequence length="253" mass="26757">MASRPLLAYADLADLVTSAPMVVVVQVKKASKVDPERTGPVRAGWVRTYVEADTKALLSGRAAIGGKVKYLADVKLDPDGRMPKLKKQTMVVFARPVAGQPAELQLVAPDAQVAIGLIGEARLRSLLAELAALDAAPQVTGVRDAYHTPGNLAGEGETQIFLKTAKGESASITVLRSPSEPVRWGLSTGELVNPDAAPPAPDSLAWYRLACTLPAQLPASAQIASDSALRQAAARDYALVMRQLGPCGRQRVY</sequence>
<keyword evidence="2" id="KW-1185">Reference proteome</keyword>
<dbReference type="OrthoDB" id="7406594at2"/>
<protein>
    <submittedName>
        <fullName evidence="1">Uncharacterized protein</fullName>
    </submittedName>
</protein>